<dbReference type="PANTHER" id="PTHR30558:SF12">
    <property type="entry name" value="BIOPOLYMER TRANSPORT PROTEIN EXBD"/>
    <property type="match status" value="1"/>
</dbReference>
<keyword evidence="9 13" id="KW-0812">Transmembrane</keyword>
<proteinExistence type="inferred from homology"/>
<keyword evidence="10 13" id="KW-0653">Protein transport</keyword>
<evidence type="ECO:0000256" key="14">
    <source>
        <dbReference type="SAM" id="Phobius"/>
    </source>
</evidence>
<evidence type="ECO:0000256" key="7">
    <source>
        <dbReference type="ARBA" id="ARBA00022475"/>
    </source>
</evidence>
<keyword evidence="7" id="KW-1003">Cell membrane</keyword>
<dbReference type="EMBL" id="CP155620">
    <property type="protein sequence ID" value="XBJ29230.1"/>
    <property type="molecule type" value="Genomic_DNA"/>
</dbReference>
<dbReference type="InterPro" id="IPR014171">
    <property type="entry name" value="TonB_ExbD_2"/>
</dbReference>
<dbReference type="AlphaFoldDB" id="A0AAU7E7L7"/>
<evidence type="ECO:0000256" key="4">
    <source>
        <dbReference type="ARBA" id="ARBA00011471"/>
    </source>
</evidence>
<gene>
    <name evidence="15" type="primary">exbD</name>
    <name evidence="15" type="ORF">AAH949_09170</name>
</gene>
<evidence type="ECO:0000256" key="12">
    <source>
        <dbReference type="ARBA" id="ARBA00023136"/>
    </source>
</evidence>
<evidence type="ECO:0000256" key="3">
    <source>
        <dbReference type="ARBA" id="ARBA00005811"/>
    </source>
</evidence>
<dbReference type="RefSeq" id="WP_348518576.1">
    <property type="nucleotide sequence ID" value="NZ_CP155620.1"/>
</dbReference>
<sequence length="129" mass="14771">MLKLPKNEGLNIIPFIDIVLVLLAIVLSISTFIAHGQIKINLPKTDSALTLSEKQDKFLIVIDENNVFYAQDKITNFEDLKTQINTLSKDTLIELKSDKNAKFESFIQVIDILKSKNHENFQIITEQQR</sequence>
<comment type="subunit">
    <text evidence="4">The accessory proteins ExbB and ExbD seem to form a complex with TonB.</text>
</comment>
<dbReference type="GO" id="GO:0015031">
    <property type="term" value="P:protein transport"/>
    <property type="evidence" value="ECO:0007669"/>
    <property type="project" value="UniProtKB-KW"/>
</dbReference>
<keyword evidence="11 14" id="KW-1133">Transmembrane helix</keyword>
<dbReference type="NCBIfam" id="TIGR02804">
    <property type="entry name" value="ExbD_2"/>
    <property type="match status" value="1"/>
</dbReference>
<dbReference type="PANTHER" id="PTHR30558">
    <property type="entry name" value="EXBD MEMBRANE COMPONENT OF PMF-DRIVEN MACROMOLECULE IMPORT SYSTEM"/>
    <property type="match status" value="1"/>
</dbReference>
<dbReference type="Pfam" id="PF02472">
    <property type="entry name" value="ExbD"/>
    <property type="match status" value="1"/>
</dbReference>
<evidence type="ECO:0000256" key="2">
    <source>
        <dbReference type="ARBA" id="ARBA00004249"/>
    </source>
</evidence>
<dbReference type="GO" id="GO:0022857">
    <property type="term" value="F:transmembrane transporter activity"/>
    <property type="evidence" value="ECO:0007669"/>
    <property type="project" value="InterPro"/>
</dbReference>
<evidence type="ECO:0000256" key="11">
    <source>
        <dbReference type="ARBA" id="ARBA00022989"/>
    </source>
</evidence>
<keyword evidence="8" id="KW-0997">Cell inner membrane</keyword>
<dbReference type="InterPro" id="IPR003400">
    <property type="entry name" value="ExbD"/>
</dbReference>
<comment type="function">
    <text evidence="1">Involved in the TonB-dependent energy-dependent transport of various receptor-bound substrates.</text>
</comment>
<reference evidence="15" key="1">
    <citation type="submission" date="2024-05" db="EMBL/GenBank/DDBJ databases">
        <title>Campylobacter coli isolated from environmental waters in Slovenia.</title>
        <authorList>
            <person name="Zautner A.E."/>
            <person name="Bunk B."/>
            <person name="Riedel T."/>
            <person name="Sproeer C."/>
        </authorList>
    </citation>
    <scope>NUCLEOTIDE SEQUENCE</scope>
    <source>
        <strain evidence="15">CCS1377</strain>
    </source>
</reference>
<keyword evidence="6 13" id="KW-0813">Transport</keyword>
<evidence type="ECO:0000256" key="9">
    <source>
        <dbReference type="ARBA" id="ARBA00022692"/>
    </source>
</evidence>
<name>A0AAU7E7L7_9BACT</name>
<evidence type="ECO:0000256" key="5">
    <source>
        <dbReference type="ARBA" id="ARBA00022090"/>
    </source>
</evidence>
<dbReference type="GO" id="GO:0005886">
    <property type="term" value="C:plasma membrane"/>
    <property type="evidence" value="ECO:0007669"/>
    <property type="project" value="UniProtKB-SubCell"/>
</dbReference>
<evidence type="ECO:0000256" key="13">
    <source>
        <dbReference type="RuleBase" id="RU003879"/>
    </source>
</evidence>
<evidence type="ECO:0000256" key="1">
    <source>
        <dbReference type="ARBA" id="ARBA00003540"/>
    </source>
</evidence>
<evidence type="ECO:0000256" key="6">
    <source>
        <dbReference type="ARBA" id="ARBA00022448"/>
    </source>
</evidence>
<evidence type="ECO:0000256" key="8">
    <source>
        <dbReference type="ARBA" id="ARBA00022519"/>
    </source>
</evidence>
<keyword evidence="12 14" id="KW-0472">Membrane</keyword>
<comment type="similarity">
    <text evidence="3 13">Belongs to the ExbD/TolR family.</text>
</comment>
<evidence type="ECO:0000256" key="10">
    <source>
        <dbReference type="ARBA" id="ARBA00022927"/>
    </source>
</evidence>
<organism evidence="15">
    <name type="scientific">Campylobacter sp. CCS1377</name>
    <dbReference type="NCBI Taxonomy" id="3158229"/>
    <lineage>
        <taxon>Bacteria</taxon>
        <taxon>Pseudomonadati</taxon>
        <taxon>Campylobacterota</taxon>
        <taxon>Epsilonproteobacteria</taxon>
        <taxon>Campylobacterales</taxon>
        <taxon>Campylobacteraceae</taxon>
        <taxon>Campylobacter</taxon>
    </lineage>
</organism>
<accession>A0AAU7E7L7</accession>
<evidence type="ECO:0000313" key="15">
    <source>
        <dbReference type="EMBL" id="XBJ29230.1"/>
    </source>
</evidence>
<feature type="transmembrane region" description="Helical" evidence="14">
    <location>
        <begin position="12"/>
        <end position="34"/>
    </location>
</feature>
<comment type="subcellular location">
    <subcellularLocation>
        <location evidence="2">Cell inner membrane</location>
        <topology evidence="2">Single-pass type II membrane protein</topology>
    </subcellularLocation>
    <subcellularLocation>
        <location evidence="13">Cell membrane</location>
        <topology evidence="13">Single-pass type II membrane protein</topology>
    </subcellularLocation>
</comment>
<protein>
    <recommendedName>
        <fullName evidence="5">Biopolymer transport protein ExbD</fullName>
    </recommendedName>
</protein>